<dbReference type="InterPro" id="IPR043744">
    <property type="entry name" value="DUF5689"/>
</dbReference>
<dbReference type="InterPro" id="IPR008979">
    <property type="entry name" value="Galactose-bd-like_sf"/>
</dbReference>
<name>A0ABX0IT40_9FLAO</name>
<keyword evidence="2" id="KW-0378">Hydrolase</keyword>
<evidence type="ECO:0000313" key="8">
    <source>
        <dbReference type="Proteomes" id="UP000817854"/>
    </source>
</evidence>
<feature type="signal peptide" evidence="3">
    <location>
        <begin position="1"/>
        <end position="18"/>
    </location>
</feature>
<evidence type="ECO:0000256" key="3">
    <source>
        <dbReference type="SAM" id="SignalP"/>
    </source>
</evidence>
<reference evidence="7 8" key="2">
    <citation type="submission" date="2019-05" db="EMBL/GenBank/DDBJ databases">
        <authorList>
            <person name="Lianzixin W."/>
        </authorList>
    </citation>
    <scope>NUCLEOTIDE SEQUENCE [LARGE SCALE GENOMIC DNA]</scope>
    <source>
        <strain evidence="7 8">EC11</strain>
    </source>
</reference>
<accession>A0ABX0IT40</accession>
<gene>
    <name evidence="7" type="ORF">FIA58_015200</name>
</gene>
<proteinExistence type="predicted"/>
<keyword evidence="8" id="KW-1185">Reference proteome</keyword>
<dbReference type="SUPFAM" id="SSF49785">
    <property type="entry name" value="Galactose-binding domain-like"/>
    <property type="match status" value="1"/>
</dbReference>
<comment type="caution">
    <text evidence="7">The sequence shown here is derived from an EMBL/GenBank/DDBJ whole genome shotgun (WGS) entry which is preliminary data.</text>
</comment>
<feature type="chain" id="PRO_5045892686" evidence="3">
    <location>
        <begin position="19"/>
        <end position="545"/>
    </location>
</feature>
<sequence>MKKIYFLFTLFISTITFSQNLAINGDFENFTTGVLDTWTNDPGITIEEETTIISEGVKSGKFTITTQTQANTDLRQTINVIAGTTYDVSVDIYALDNGARARLFVETYQNYSDDSVLNQWQTLTFTYTATTSGPIDIGFRFYDTSANWMGSSIMYIDNFQFVAQLTPSLAITSPTDGSTTPNTDIDVAFSVQNFAVANPGSGDGHISYTVDTGSATDKFDTSVISLTSLSTGAHTIYMELVDDSGTPISPAVNSTVNFTVSPFTVVNNLATLRADVIANGDGLFYEISSEAIVTYTRAARNQKYIQDGTAAILVDDNAGIILNTFNEGDGMTGLKGQAILYSGVLQLVPYEDITASSTGNTITPEVVTISDITGNIEAYESELVQINGATFADGNGATTFAVNTNYDISDGTTMAFRSIFAEANYVVNTDLVPTGANNITVLVAEFNGTPQVVARDLSDLALSTKSFDAIEGLTMYPNPLSGNTLNFSSTANTTMNVQIYNMLGKEVAKGNVINNSFNTGNLNAGVYIVKVTEEGKTATRKLVVK</sequence>
<keyword evidence="1 3" id="KW-0732">Signal</keyword>
<evidence type="ECO:0000256" key="2">
    <source>
        <dbReference type="ARBA" id="ARBA00022801"/>
    </source>
</evidence>
<dbReference type="Proteomes" id="UP000817854">
    <property type="component" value="Unassembled WGS sequence"/>
</dbReference>
<feature type="domain" description="DUF5689" evidence="5">
    <location>
        <begin position="305"/>
        <end position="459"/>
    </location>
</feature>
<dbReference type="InterPro" id="IPR003305">
    <property type="entry name" value="CenC_carb-bd"/>
</dbReference>
<dbReference type="EMBL" id="VEVQ02000010">
    <property type="protein sequence ID" value="NHN27029.1"/>
    <property type="molecule type" value="Genomic_DNA"/>
</dbReference>
<evidence type="ECO:0000256" key="1">
    <source>
        <dbReference type="ARBA" id="ARBA00022729"/>
    </source>
</evidence>
<reference evidence="7 8" key="3">
    <citation type="submission" date="2020-02" db="EMBL/GenBank/DDBJ databases">
        <title>Flavobacterium profundi sp. nov., isolated from a deep-sea seamount.</title>
        <authorList>
            <person name="Zhang D.-C."/>
        </authorList>
    </citation>
    <scope>NUCLEOTIDE SEQUENCE [LARGE SCALE GENOMIC DNA]</scope>
    <source>
        <strain evidence="7 8">EC11</strain>
    </source>
</reference>
<evidence type="ECO:0000259" key="4">
    <source>
        <dbReference type="Pfam" id="PF02018"/>
    </source>
</evidence>
<dbReference type="InterPro" id="IPR026444">
    <property type="entry name" value="Secre_tail"/>
</dbReference>
<protein>
    <submittedName>
        <fullName evidence="7">T9SS type A sorting domain-containing protein</fullName>
    </submittedName>
</protein>
<dbReference type="Pfam" id="PF18962">
    <property type="entry name" value="Por_Secre_tail"/>
    <property type="match status" value="1"/>
</dbReference>
<evidence type="ECO:0000259" key="5">
    <source>
        <dbReference type="Pfam" id="PF18942"/>
    </source>
</evidence>
<reference evidence="8" key="1">
    <citation type="submission" date="2019-05" db="EMBL/GenBank/DDBJ databases">
        <title>Flavobacterium profundi sp. nov., isolated from a deep-sea seamount.</title>
        <authorList>
            <person name="Zhang D.-C."/>
        </authorList>
    </citation>
    <scope>NUCLEOTIDE SEQUENCE [LARGE SCALE GENOMIC DNA]</scope>
    <source>
        <strain evidence="8">EC11</strain>
    </source>
</reference>
<evidence type="ECO:0000259" key="6">
    <source>
        <dbReference type="Pfam" id="PF18962"/>
    </source>
</evidence>
<evidence type="ECO:0000313" key="7">
    <source>
        <dbReference type="EMBL" id="NHN27029.1"/>
    </source>
</evidence>
<dbReference type="Pfam" id="PF18942">
    <property type="entry name" value="DUF5689"/>
    <property type="match status" value="1"/>
</dbReference>
<dbReference type="Gene3D" id="2.60.120.260">
    <property type="entry name" value="Galactose-binding domain-like"/>
    <property type="match status" value="1"/>
</dbReference>
<dbReference type="Pfam" id="PF02018">
    <property type="entry name" value="CBM_4_9"/>
    <property type="match status" value="1"/>
</dbReference>
<feature type="domain" description="CBM-cenC" evidence="4">
    <location>
        <begin position="20"/>
        <end position="132"/>
    </location>
</feature>
<feature type="domain" description="Secretion system C-terminal sorting" evidence="6">
    <location>
        <begin position="475"/>
        <end position="544"/>
    </location>
</feature>
<dbReference type="NCBIfam" id="TIGR04183">
    <property type="entry name" value="Por_Secre_tail"/>
    <property type="match status" value="1"/>
</dbReference>
<dbReference type="RefSeq" id="WP_140963344.1">
    <property type="nucleotide sequence ID" value="NZ_VEVQ02000010.1"/>
</dbReference>
<organism evidence="7 8">
    <name type="scientific">Flavobacterium jejuense</name>
    <dbReference type="NCBI Taxonomy" id="1544455"/>
    <lineage>
        <taxon>Bacteria</taxon>
        <taxon>Pseudomonadati</taxon>
        <taxon>Bacteroidota</taxon>
        <taxon>Flavobacteriia</taxon>
        <taxon>Flavobacteriales</taxon>
        <taxon>Flavobacteriaceae</taxon>
        <taxon>Flavobacterium</taxon>
    </lineage>
</organism>